<dbReference type="Proteomes" id="UP001259587">
    <property type="component" value="Unassembled WGS sequence"/>
</dbReference>
<sequence length="331" mass="36641">MNDNVSVLHSNPTAPELGHALAATRSYTQAWQQGKFKSMPVIHESLERHMKLFINCGEQMARHAQRLVAEISSDPLRDILDALGGGDDDDLMGIADELLDTVKSLLEAQLSHLGKEQHALGALPAPAWASDEQRLLKQQQDLARLQVQLSEEHAREDQKKTAVEQAIATLEANGLQTRFEGVVPSLSDLSKLAAPGGEALVTAELVSKAVQQLQTLLGDVIEGMRYEQLHRERRLQRERVRALELQLQDITRGQATAQGNLAALALMPGLLEHRLGWVSAINVVRQALANFATRLGRHSARDAGEVRAMDALFKQLLSYQRQLLEQHRLSQ</sequence>
<comment type="caution">
    <text evidence="1">The sequence shown here is derived from an EMBL/GenBank/DDBJ whole genome shotgun (WGS) entry which is preliminary data.</text>
</comment>
<organism evidence="1 2">
    <name type="scientific">Pseudomonas hunanensis</name>
    <dbReference type="NCBI Taxonomy" id="1247546"/>
    <lineage>
        <taxon>Bacteria</taxon>
        <taxon>Pseudomonadati</taxon>
        <taxon>Pseudomonadota</taxon>
        <taxon>Gammaproteobacteria</taxon>
        <taxon>Pseudomonadales</taxon>
        <taxon>Pseudomonadaceae</taxon>
        <taxon>Pseudomonas</taxon>
    </lineage>
</organism>
<keyword evidence="2" id="KW-1185">Reference proteome</keyword>
<dbReference type="EMBL" id="JAVDTH010000013">
    <property type="protein sequence ID" value="MDR6712985.1"/>
    <property type="molecule type" value="Genomic_DNA"/>
</dbReference>
<name>A0ACC6K3I3_9PSED</name>
<protein>
    <submittedName>
        <fullName evidence="1">Uncharacterized protein</fullName>
    </submittedName>
</protein>
<proteinExistence type="predicted"/>
<evidence type="ECO:0000313" key="1">
    <source>
        <dbReference type="EMBL" id="MDR6712985.1"/>
    </source>
</evidence>
<reference evidence="1" key="1">
    <citation type="submission" date="2023-07" db="EMBL/GenBank/DDBJ databases">
        <title>Sorghum-associated microbial communities from plants grown in Nebraska, USA.</title>
        <authorList>
            <person name="Schachtman D."/>
        </authorList>
    </citation>
    <scope>NUCLEOTIDE SEQUENCE</scope>
    <source>
        <strain evidence="1">BE56</strain>
    </source>
</reference>
<evidence type="ECO:0000313" key="2">
    <source>
        <dbReference type="Proteomes" id="UP001259587"/>
    </source>
</evidence>
<gene>
    <name evidence="1" type="ORF">J2W83_002587</name>
</gene>
<accession>A0ACC6K3I3</accession>